<name>A0A5N5NRN5_9ROSI</name>
<sequence>MIHPFHEEDFEETGGSAVYGHTFLSQRPSTVEWTPDLVNSASFISTGDQYPVILRNMGGDFVCYSVLYAINPHDSNRWFRIQVETWDDNDIAKLCFPHLNPNDQRCLGPFGVLLQGIFTAAIALFTDLNVLPSLVSIGTLFVFYMVANAVVYRRHVAIGEMMKESVESDQDPSFKV</sequence>
<keyword evidence="3" id="KW-1185">Reference proteome</keyword>
<protein>
    <submittedName>
        <fullName evidence="2">Uncharacterized protein</fullName>
    </submittedName>
</protein>
<proteinExistence type="predicted"/>
<comment type="caution">
    <text evidence="2">The sequence shown here is derived from an EMBL/GenBank/DDBJ whole genome shotgun (WGS) entry which is preliminary data.</text>
</comment>
<keyword evidence="1" id="KW-1133">Transmembrane helix</keyword>
<dbReference type="AlphaFoldDB" id="A0A5N5NRN5"/>
<evidence type="ECO:0000313" key="2">
    <source>
        <dbReference type="EMBL" id="KAB5568946.1"/>
    </source>
</evidence>
<evidence type="ECO:0000313" key="3">
    <source>
        <dbReference type="Proteomes" id="UP000326939"/>
    </source>
</evidence>
<evidence type="ECO:0000256" key="1">
    <source>
        <dbReference type="SAM" id="Phobius"/>
    </source>
</evidence>
<keyword evidence="1" id="KW-0812">Transmembrane</keyword>
<organism evidence="2 3">
    <name type="scientific">Salix brachista</name>
    <dbReference type="NCBI Taxonomy" id="2182728"/>
    <lineage>
        <taxon>Eukaryota</taxon>
        <taxon>Viridiplantae</taxon>
        <taxon>Streptophyta</taxon>
        <taxon>Embryophyta</taxon>
        <taxon>Tracheophyta</taxon>
        <taxon>Spermatophyta</taxon>
        <taxon>Magnoliopsida</taxon>
        <taxon>eudicotyledons</taxon>
        <taxon>Gunneridae</taxon>
        <taxon>Pentapetalae</taxon>
        <taxon>rosids</taxon>
        <taxon>fabids</taxon>
        <taxon>Malpighiales</taxon>
        <taxon>Salicaceae</taxon>
        <taxon>Saliceae</taxon>
        <taxon>Salix</taxon>
    </lineage>
</organism>
<dbReference type="Proteomes" id="UP000326939">
    <property type="component" value="Chromosome 2"/>
</dbReference>
<dbReference type="EMBL" id="VDCV01000002">
    <property type="protein sequence ID" value="KAB5568946.1"/>
    <property type="molecule type" value="Genomic_DNA"/>
</dbReference>
<reference evidence="3" key="1">
    <citation type="journal article" date="2019" name="Gigascience">
        <title>De novo genome assembly of the endangered Acer yangbiense, a plant species with extremely small populations endemic to Yunnan Province, China.</title>
        <authorList>
            <person name="Yang J."/>
            <person name="Wariss H.M."/>
            <person name="Tao L."/>
            <person name="Zhang R."/>
            <person name="Yun Q."/>
            <person name="Hollingsworth P."/>
            <person name="Dao Z."/>
            <person name="Luo G."/>
            <person name="Guo H."/>
            <person name="Ma Y."/>
            <person name="Sun W."/>
        </authorList>
    </citation>
    <scope>NUCLEOTIDE SEQUENCE [LARGE SCALE GENOMIC DNA]</scope>
    <source>
        <strain evidence="3">cv. br00</strain>
    </source>
</reference>
<keyword evidence="1" id="KW-0472">Membrane</keyword>
<feature type="transmembrane region" description="Helical" evidence="1">
    <location>
        <begin position="106"/>
        <end position="125"/>
    </location>
</feature>
<feature type="transmembrane region" description="Helical" evidence="1">
    <location>
        <begin position="131"/>
        <end position="152"/>
    </location>
</feature>
<accession>A0A5N5NRN5</accession>
<gene>
    <name evidence="2" type="ORF">DKX38_002739</name>
</gene>